<name>A0A562MQT4_9SPHI</name>
<protein>
    <submittedName>
        <fullName evidence="1">Uncharacterized protein</fullName>
    </submittedName>
</protein>
<dbReference type="AlphaFoldDB" id="A0A562MQT4"/>
<evidence type="ECO:0000313" key="1">
    <source>
        <dbReference type="EMBL" id="TWI22210.1"/>
    </source>
</evidence>
<evidence type="ECO:0000313" key="2">
    <source>
        <dbReference type="Proteomes" id="UP000315908"/>
    </source>
</evidence>
<dbReference type="OrthoDB" id="8457242at2"/>
<dbReference type="EMBL" id="VLKR01000006">
    <property type="protein sequence ID" value="TWI22210.1"/>
    <property type="molecule type" value="Genomic_DNA"/>
</dbReference>
<proteinExistence type="predicted"/>
<dbReference type="RefSeq" id="WP_145327651.1">
    <property type="nucleotide sequence ID" value="NZ_VLKR01000006.1"/>
</dbReference>
<reference evidence="1 2" key="1">
    <citation type="journal article" date="2015" name="Stand. Genomic Sci.">
        <title>Genomic Encyclopedia of Bacterial and Archaeal Type Strains, Phase III: the genomes of soil and plant-associated and newly described type strains.</title>
        <authorList>
            <person name="Whitman W.B."/>
            <person name="Woyke T."/>
            <person name="Klenk H.P."/>
            <person name="Zhou Y."/>
            <person name="Lilburn T.G."/>
            <person name="Beck B.J."/>
            <person name="De Vos P."/>
            <person name="Vandamme P."/>
            <person name="Eisen J.A."/>
            <person name="Garrity G."/>
            <person name="Hugenholtz P."/>
            <person name="Kyrpides N.C."/>
        </authorList>
    </citation>
    <scope>NUCLEOTIDE SEQUENCE [LARGE SCALE GENOMIC DNA]</scope>
    <source>
        <strain evidence="1 2">CGMCC 1.6855</strain>
    </source>
</reference>
<sequence length="873" mass="97388">MKQPISKLKEWFGAFKMPTANQFGDWIDSYWHKDTKIPASQVEGWTDDSAVILEPGVMELPDLSFQTKNKTARVLGGTAGKTFTYKGAQYPINPNYEGILFWTGATKVWGIQDQVPMSKGADGGTLSKLWDANKVDGYLINEVIRNSENFEYLSTKNLNTSLLTNLTDWIDVKSNESFIFTDTKYQRSSSNWGILDLEIWDEAVDLNKDYYIRGLGIRTTDNVLYFNIYSTEMSSGNLYGIAPSGNGNITGGDYTGIKTFSIYKSGNSNVAIGSVTFDFSKIRTSGNYNNTSMYGILKKSIFKKYKDNAQKAGVDIFPFSNKNINFNRQLYKSLKNIVIFDADVDLGVDYYLLNYNLNNFNSTQNAYLIYFAIARIDSGGGSNFLYTIAPSASTLAYISTPTIQSGVQRLPIYKKGFANIEIGYIDVDFSVHENVSYSTVGTTTGALLSPRIFIPTRLYKPVTATSHRLILPNNIYFLDDAKLPIFKQSVFSSSFDLDRVNLYYGRIDGDYPMMNHVPHSALISPSELGSSLRISAKYSENKSINNVAYYKDLTVHKVNSSDLVGKTATVIGAGDSITDFNMMGNVNRKLTAKGINLNYQGTMTDIISGVTTRNEGRSSWEYRQAIGKTTKRFNEAKAILPQPIGSDSDINQNPFIYPATPAQISNNPTWCFENHVSSGGLDNEKNYTQSQLDGGYSGDYYTFDFERYVSGHNIIVGDKLIFISNWGFNDVNHLQTTQGVEDALLGIEIVVNRLKQYATANPTKQVVVGISGLLVVNVNLIWNTLFSNYLERAIVLVKSLKTTLESLNFKLDFVPVIMSVDRSFAWNYPANASTTISVQNDTKYSTPADVVHPHDVGINQISNMLMNYIANKL</sequence>
<accession>A0A562MQT4</accession>
<gene>
    <name evidence="1" type="ORF">IQ31_01615</name>
</gene>
<organism evidence="1 2">
    <name type="scientific">Sphingobacterium siyangense</name>
    <dbReference type="NCBI Taxonomy" id="459529"/>
    <lineage>
        <taxon>Bacteria</taxon>
        <taxon>Pseudomonadati</taxon>
        <taxon>Bacteroidota</taxon>
        <taxon>Sphingobacteriia</taxon>
        <taxon>Sphingobacteriales</taxon>
        <taxon>Sphingobacteriaceae</taxon>
        <taxon>Sphingobacterium</taxon>
    </lineage>
</organism>
<dbReference type="Proteomes" id="UP000315908">
    <property type="component" value="Unassembled WGS sequence"/>
</dbReference>
<comment type="caution">
    <text evidence="1">The sequence shown here is derived from an EMBL/GenBank/DDBJ whole genome shotgun (WGS) entry which is preliminary data.</text>
</comment>